<dbReference type="GO" id="GO:0006661">
    <property type="term" value="P:phosphatidylinositol biosynthetic process"/>
    <property type="evidence" value="ECO:0007669"/>
    <property type="project" value="TreeGrafter"/>
</dbReference>
<sequence>QEAFADDETTSFIGGSKRVHKNSFELKSKKKRSTNKSSVTRCANDSSSNVLEGIDNRINELNQKLIANSSKFDQQMQKLYSKIDRLSSNVNINTHALEPYIDKSGERFQDKLMFKNINLLGVMATDYGDYSRQILRIIFTGDELKTCILPPGKAHLTREPLDQERFTIFLDAVRFKFKLDSVNFGLFYKSLLRRKLTDFLIEERRREDVQTRIILTDSTPIRVLESCTINWDFTANNKGIEGLEFITHQGSGHSYLLGLCEVNDCDPKSTSNNNGRILVREKKEATKTRKENCFKEIYTIIKTFSVICSWDPVGTLVIPSAVHFDDYSSSSMYHRKENELPTHVAVTSQVMSQVWVDMIEEINQAPFFSLSPLNNNTIYALPRTHIVTSECGIRYGNIEGVAWQGRNELIFVSDQAKNDQGTQCIEKEQTSANTMYLSDEVIYVCLLLVSIPIGFLFKNSRHANLKAYSSTLIGFIFALIVCRWDVLHSLVTTSVTCLILAGVTARYVHIATFVWCFSYLLYFRTTDLFSIRLPVAHSNAIQLMLTLKLVGIAYEWHDSYTRLKTIRAQHKTDESEKLHLQDMYLSVKPSTIRVFQYAYCYIGLLTGPYYRYRTYHDWLEMKHGVHIHGLTFMRKRAIFGSIYILAYLLLSALVSFNDALDDKFYTNPLWYRLLYMPLVFTLFRCRFYSAWLLAECMCMSAGFGAYPLVSKPKPGQGPTDLAALKHAYEQAPNTIAYDFETIHNIDEWKCESAFTVKEVLRYWNMSVQYWMATCVYKRIKWRRIAHPATMFVSAYWHGIHLGYYMGMVSTTPSILAENAMEAGVRRRIPVNSRFIRVYDMCSWFFRTRMFDYMSIGFILKHFYYTWKYWKSVYFIGHTVTLILYLIGLIAIQIRPRGKRKEIVHKDLGIDVQPKAPEEQHQRLENEHKKEL</sequence>
<evidence type="ECO:0000256" key="3">
    <source>
        <dbReference type="ARBA" id="ARBA00010323"/>
    </source>
</evidence>
<reference evidence="13" key="1">
    <citation type="submission" date="2021-02" db="EMBL/GenBank/DDBJ databases">
        <authorList>
            <person name="Nowell W R."/>
        </authorList>
    </citation>
    <scope>NUCLEOTIDE SEQUENCE</scope>
</reference>
<evidence type="ECO:0000256" key="1">
    <source>
        <dbReference type="ARBA" id="ARBA00004141"/>
    </source>
</evidence>
<accession>A0A820NRM1</accession>
<evidence type="ECO:0000256" key="5">
    <source>
        <dbReference type="ARBA" id="ARBA00022692"/>
    </source>
</evidence>
<dbReference type="GO" id="GO:0071617">
    <property type="term" value="F:lysophospholipid acyltransferase activity"/>
    <property type="evidence" value="ECO:0007669"/>
    <property type="project" value="TreeGrafter"/>
</dbReference>
<evidence type="ECO:0000313" key="13">
    <source>
        <dbReference type="EMBL" id="CAF4396244.1"/>
    </source>
</evidence>
<name>A0A820NRM1_9BILA</name>
<comment type="similarity">
    <text evidence="3">Belongs to the membrane-bound acyltransferase family.</text>
</comment>
<keyword evidence="7 12" id="KW-0472">Membrane</keyword>
<dbReference type="Proteomes" id="UP000663862">
    <property type="component" value="Unassembled WGS sequence"/>
</dbReference>
<dbReference type="InterPro" id="IPR049941">
    <property type="entry name" value="LPLAT_7/PORCN-like"/>
</dbReference>
<evidence type="ECO:0000256" key="4">
    <source>
        <dbReference type="ARBA" id="ARBA00022679"/>
    </source>
</evidence>
<dbReference type="AlphaFoldDB" id="A0A820NRM1"/>
<dbReference type="GO" id="GO:0016020">
    <property type="term" value="C:membrane"/>
    <property type="evidence" value="ECO:0007669"/>
    <property type="project" value="UniProtKB-SubCell"/>
</dbReference>
<dbReference type="InterPro" id="IPR004299">
    <property type="entry name" value="MBOAT_fam"/>
</dbReference>
<evidence type="ECO:0000256" key="7">
    <source>
        <dbReference type="ARBA" id="ARBA00023136"/>
    </source>
</evidence>
<evidence type="ECO:0000313" key="14">
    <source>
        <dbReference type="Proteomes" id="UP000663862"/>
    </source>
</evidence>
<dbReference type="Pfam" id="PF03062">
    <property type="entry name" value="MBOAT"/>
    <property type="match status" value="1"/>
</dbReference>
<dbReference type="EMBL" id="CAJOBQ010000649">
    <property type="protein sequence ID" value="CAF4396244.1"/>
    <property type="molecule type" value="Genomic_DNA"/>
</dbReference>
<feature type="non-terminal residue" evidence="13">
    <location>
        <position position="1"/>
    </location>
</feature>
<proteinExistence type="inferred from homology"/>
<comment type="subcellular location">
    <subcellularLocation>
        <location evidence="1">Membrane</location>
        <topology evidence="1">Multi-pass membrane protein</topology>
    </subcellularLocation>
</comment>
<comment type="pathway">
    <text evidence="2">Lipid metabolism; phospholipid metabolism.</text>
</comment>
<evidence type="ECO:0000256" key="9">
    <source>
        <dbReference type="ARBA" id="ARBA00025707"/>
    </source>
</evidence>
<keyword evidence="8" id="KW-0012">Acyltransferase</keyword>
<feature type="region of interest" description="Disordered" evidence="11">
    <location>
        <begin position="23"/>
        <end position="43"/>
    </location>
</feature>
<dbReference type="GO" id="GO:0030258">
    <property type="term" value="P:lipid modification"/>
    <property type="evidence" value="ECO:0007669"/>
    <property type="project" value="TreeGrafter"/>
</dbReference>
<protein>
    <recommendedName>
        <fullName evidence="10">Lysophospholipid acyltransferase 7</fullName>
    </recommendedName>
</protein>
<evidence type="ECO:0000256" key="2">
    <source>
        <dbReference type="ARBA" id="ARBA00005074"/>
    </source>
</evidence>
<feature type="transmembrane region" description="Helical" evidence="12">
    <location>
        <begin position="469"/>
        <end position="486"/>
    </location>
</feature>
<gene>
    <name evidence="13" type="ORF">TSG867_LOCUS12652</name>
</gene>
<feature type="transmembrane region" description="Helical" evidence="12">
    <location>
        <begin position="872"/>
        <end position="891"/>
    </location>
</feature>
<evidence type="ECO:0000256" key="10">
    <source>
        <dbReference type="ARBA" id="ARBA00093678"/>
    </source>
</evidence>
<evidence type="ECO:0000256" key="12">
    <source>
        <dbReference type="SAM" id="Phobius"/>
    </source>
</evidence>
<comment type="pathway">
    <text evidence="9">Phospholipid metabolism.</text>
</comment>
<evidence type="ECO:0000256" key="11">
    <source>
        <dbReference type="SAM" id="MobiDB-lite"/>
    </source>
</evidence>
<keyword evidence="4" id="KW-0808">Transferase</keyword>
<dbReference type="PANTHER" id="PTHR13906:SF16">
    <property type="entry name" value="LYSOPHOSPHOLIPID ACYLTRANSFERASE 7"/>
    <property type="match status" value="1"/>
</dbReference>
<evidence type="ECO:0000256" key="6">
    <source>
        <dbReference type="ARBA" id="ARBA00022989"/>
    </source>
</evidence>
<feature type="transmembrane region" description="Helical" evidence="12">
    <location>
        <begin position="498"/>
        <end position="522"/>
    </location>
</feature>
<keyword evidence="6 12" id="KW-1133">Transmembrane helix</keyword>
<keyword evidence="5 12" id="KW-0812">Transmembrane</keyword>
<evidence type="ECO:0000256" key="8">
    <source>
        <dbReference type="ARBA" id="ARBA00023315"/>
    </source>
</evidence>
<feature type="transmembrane region" description="Helical" evidence="12">
    <location>
        <begin position="441"/>
        <end position="457"/>
    </location>
</feature>
<comment type="caution">
    <text evidence="13">The sequence shown here is derived from an EMBL/GenBank/DDBJ whole genome shotgun (WGS) entry which is preliminary data.</text>
</comment>
<dbReference type="GO" id="GO:0044233">
    <property type="term" value="C:mitochondria-associated endoplasmic reticulum membrane contact site"/>
    <property type="evidence" value="ECO:0007669"/>
    <property type="project" value="TreeGrafter"/>
</dbReference>
<feature type="transmembrane region" description="Helical" evidence="12">
    <location>
        <begin position="637"/>
        <end position="657"/>
    </location>
</feature>
<dbReference type="PANTHER" id="PTHR13906">
    <property type="entry name" value="PORCUPINE"/>
    <property type="match status" value="1"/>
</dbReference>
<feature type="transmembrane region" description="Helical" evidence="12">
    <location>
        <begin position="669"/>
        <end position="687"/>
    </location>
</feature>
<organism evidence="13 14">
    <name type="scientific">Rotaria socialis</name>
    <dbReference type="NCBI Taxonomy" id="392032"/>
    <lineage>
        <taxon>Eukaryota</taxon>
        <taxon>Metazoa</taxon>
        <taxon>Spiralia</taxon>
        <taxon>Gnathifera</taxon>
        <taxon>Rotifera</taxon>
        <taxon>Eurotatoria</taxon>
        <taxon>Bdelloidea</taxon>
        <taxon>Philodinida</taxon>
        <taxon>Philodinidae</taxon>
        <taxon>Rotaria</taxon>
    </lineage>
</organism>